<dbReference type="RefSeq" id="WP_290110183.1">
    <property type="nucleotide sequence ID" value="NZ_JAUEPL010000004.1"/>
</dbReference>
<dbReference type="InterPro" id="IPR036513">
    <property type="entry name" value="STAS_dom_sf"/>
</dbReference>
<dbReference type="Pfam" id="PF01740">
    <property type="entry name" value="STAS"/>
    <property type="match status" value="1"/>
</dbReference>
<evidence type="ECO:0000256" key="1">
    <source>
        <dbReference type="ARBA" id="ARBA00009013"/>
    </source>
</evidence>
<dbReference type="InterPro" id="IPR002645">
    <property type="entry name" value="STAS_dom"/>
</dbReference>
<dbReference type="SUPFAM" id="SSF52091">
    <property type="entry name" value="SpoIIaa-like"/>
    <property type="match status" value="1"/>
</dbReference>
<protein>
    <recommendedName>
        <fullName evidence="2">Anti-sigma factor antagonist</fullName>
    </recommendedName>
</protein>
<dbReference type="InterPro" id="IPR003658">
    <property type="entry name" value="Anti-sigma_ant"/>
</dbReference>
<evidence type="ECO:0000313" key="4">
    <source>
        <dbReference type="EMBL" id="MDN3293328.1"/>
    </source>
</evidence>
<dbReference type="PANTHER" id="PTHR33495">
    <property type="entry name" value="ANTI-SIGMA FACTOR ANTAGONIST TM_1081-RELATED-RELATED"/>
    <property type="match status" value="1"/>
</dbReference>
<evidence type="ECO:0000259" key="3">
    <source>
        <dbReference type="PROSITE" id="PS50801"/>
    </source>
</evidence>
<comment type="caution">
    <text evidence="4">The sequence shown here is derived from an EMBL/GenBank/DDBJ whole genome shotgun (WGS) entry which is preliminary data.</text>
</comment>
<organism evidence="4 5">
    <name type="scientific">Streptomyces ficellus</name>
    <dbReference type="NCBI Taxonomy" id="1977088"/>
    <lineage>
        <taxon>Bacteria</taxon>
        <taxon>Bacillati</taxon>
        <taxon>Actinomycetota</taxon>
        <taxon>Actinomycetes</taxon>
        <taxon>Kitasatosporales</taxon>
        <taxon>Streptomycetaceae</taxon>
        <taxon>Streptomyces</taxon>
    </lineage>
</organism>
<evidence type="ECO:0000313" key="5">
    <source>
        <dbReference type="Proteomes" id="UP001174050"/>
    </source>
</evidence>
<evidence type="ECO:0000256" key="2">
    <source>
        <dbReference type="RuleBase" id="RU003749"/>
    </source>
</evidence>
<sequence>MEPSRVRVRVRAEVRPAGVGMLSISGEFDHDGVATFEEAVRSVRAEGCHCLLLDLSGLTFMDSSGVNAMLRVQRDSRARGGWTRLAGPRTPVLKVIELVGLDQAIPLYTTVDDALAA</sequence>
<dbReference type="CDD" id="cd07043">
    <property type="entry name" value="STAS_anti-anti-sigma_factors"/>
    <property type="match status" value="1"/>
</dbReference>
<name>A0ABT7Z1F7_9ACTN</name>
<feature type="domain" description="STAS" evidence="3">
    <location>
        <begin position="18"/>
        <end position="117"/>
    </location>
</feature>
<dbReference type="PROSITE" id="PS50801">
    <property type="entry name" value="STAS"/>
    <property type="match status" value="1"/>
</dbReference>
<dbReference type="PANTHER" id="PTHR33495:SF2">
    <property type="entry name" value="ANTI-SIGMA FACTOR ANTAGONIST TM_1081-RELATED"/>
    <property type="match status" value="1"/>
</dbReference>
<gene>
    <name evidence="4" type="ORF">QWM81_04545</name>
</gene>
<comment type="similarity">
    <text evidence="1 2">Belongs to the anti-sigma-factor antagonist family.</text>
</comment>
<dbReference type="Gene3D" id="3.30.750.24">
    <property type="entry name" value="STAS domain"/>
    <property type="match status" value="1"/>
</dbReference>
<reference evidence="4" key="1">
    <citation type="submission" date="2023-06" db="EMBL/GenBank/DDBJ databases">
        <title>WGS-Sequencing of Streptomyces ficellus isolate 21 collected from sand in Gara Djebilet Iron Mine in Algeria.</title>
        <authorList>
            <person name="Zegers G.P."/>
            <person name="Gomez A."/>
            <person name="Gueddou A."/>
            <person name="Zahara A.F."/>
            <person name="Worth M."/>
            <person name="Sevigny J.L."/>
            <person name="Tisa L."/>
        </authorList>
    </citation>
    <scope>NUCLEOTIDE SEQUENCE</scope>
    <source>
        <strain evidence="4">AS11</strain>
    </source>
</reference>
<proteinExistence type="inferred from homology"/>
<accession>A0ABT7Z1F7</accession>
<dbReference type="Proteomes" id="UP001174050">
    <property type="component" value="Unassembled WGS sequence"/>
</dbReference>
<dbReference type="EMBL" id="JAUEPL010000004">
    <property type="protein sequence ID" value="MDN3293328.1"/>
    <property type="molecule type" value="Genomic_DNA"/>
</dbReference>
<keyword evidence="5" id="KW-1185">Reference proteome</keyword>
<dbReference type="NCBIfam" id="TIGR00377">
    <property type="entry name" value="ant_ant_sig"/>
    <property type="match status" value="1"/>
</dbReference>